<feature type="compositionally biased region" description="Basic and acidic residues" evidence="1">
    <location>
        <begin position="122"/>
        <end position="141"/>
    </location>
</feature>
<feature type="region of interest" description="Disordered" evidence="1">
    <location>
        <begin position="95"/>
        <end position="160"/>
    </location>
</feature>
<feature type="region of interest" description="Disordered" evidence="1">
    <location>
        <begin position="1"/>
        <end position="43"/>
    </location>
</feature>
<gene>
    <name evidence="2" type="ORF">HIM_04540</name>
</gene>
<protein>
    <submittedName>
        <fullName evidence="2">Uncharacterized protein</fullName>
    </submittedName>
</protein>
<dbReference type="PANTHER" id="PTHR13621">
    <property type="entry name" value="PROLINE-RICH PROTEIN PRCC"/>
    <property type="match status" value="1"/>
</dbReference>
<evidence type="ECO:0000256" key="1">
    <source>
        <dbReference type="SAM" id="MobiDB-lite"/>
    </source>
</evidence>
<accession>A0A0F8A5X4</accession>
<feature type="compositionally biased region" description="Low complexity" evidence="1">
    <location>
        <begin position="9"/>
        <end position="21"/>
    </location>
</feature>
<dbReference type="InterPro" id="IPR018800">
    <property type="entry name" value="PRCC"/>
</dbReference>
<evidence type="ECO:0000313" key="2">
    <source>
        <dbReference type="EMBL" id="KJZ76084.1"/>
    </source>
</evidence>
<reference evidence="2 3" key="1">
    <citation type="journal article" date="2014" name="Genome Biol. Evol.">
        <title>Comparative genomics and transcriptomics analyses reveal divergent lifestyle features of nematode endoparasitic fungus Hirsutella minnesotensis.</title>
        <authorList>
            <person name="Lai Y."/>
            <person name="Liu K."/>
            <person name="Zhang X."/>
            <person name="Zhang X."/>
            <person name="Li K."/>
            <person name="Wang N."/>
            <person name="Shu C."/>
            <person name="Wu Y."/>
            <person name="Wang C."/>
            <person name="Bushley K.E."/>
            <person name="Xiang M."/>
            <person name="Liu X."/>
        </authorList>
    </citation>
    <scope>NUCLEOTIDE SEQUENCE [LARGE SCALE GENOMIC DNA]</scope>
    <source>
        <strain evidence="2 3">3608</strain>
    </source>
</reference>
<evidence type="ECO:0000313" key="3">
    <source>
        <dbReference type="Proteomes" id="UP000054481"/>
    </source>
</evidence>
<proteinExistence type="predicted"/>
<dbReference type="PANTHER" id="PTHR13621:SF2">
    <property type="entry name" value="PROLINE-RICH PROTEIN PRCC"/>
    <property type="match status" value="1"/>
</dbReference>
<name>A0A0F8A5X4_9HYPO</name>
<feature type="region of interest" description="Disordered" evidence="1">
    <location>
        <begin position="368"/>
        <end position="388"/>
    </location>
</feature>
<dbReference type="GO" id="GO:0005634">
    <property type="term" value="C:nucleus"/>
    <property type="evidence" value="ECO:0007669"/>
    <property type="project" value="TreeGrafter"/>
</dbReference>
<dbReference type="AlphaFoldDB" id="A0A0F8A5X4"/>
<dbReference type="EMBL" id="KQ030513">
    <property type="protein sequence ID" value="KJZ76084.1"/>
    <property type="molecule type" value="Genomic_DNA"/>
</dbReference>
<organism evidence="2 3">
    <name type="scientific">Hirsutella minnesotensis 3608</name>
    <dbReference type="NCBI Taxonomy" id="1043627"/>
    <lineage>
        <taxon>Eukaryota</taxon>
        <taxon>Fungi</taxon>
        <taxon>Dikarya</taxon>
        <taxon>Ascomycota</taxon>
        <taxon>Pezizomycotina</taxon>
        <taxon>Sordariomycetes</taxon>
        <taxon>Hypocreomycetidae</taxon>
        <taxon>Hypocreales</taxon>
        <taxon>Ophiocordycipitaceae</taxon>
        <taxon>Hirsutella</taxon>
    </lineage>
</organism>
<dbReference type="Pfam" id="PF10253">
    <property type="entry name" value="PRCC"/>
    <property type="match status" value="1"/>
</dbReference>
<keyword evidence="3" id="KW-1185">Reference proteome</keyword>
<sequence length="388" mass="41135">MGLVDYSESDASGSESEAPAKPLAPAPKMPSGAAPKKPLQKVVDRSNPGKILVNLPRAVPEISTATVADEPPAKRARTSGSSLFAGFNSLLPAPKRLAKTTPSGGRPGVSLKTSAEPGFMRMPDEERYRDADNVAADESKSAPRQAAEPSIPQEQKPADEVKLVGKPLMFRPLSVARSGNKKKGFKSSVSKLGSTDSAIAKPTLAETATAAEAPLSSAQAQAPKKVSLFSLHTEDPEPTISAEPKGTYEPLFDVSPAPGAAQPDDAEHAARPLTETLPTASNAANSLDSIADDLNLSAAARRELFGRDGTAHVAKQVINFNTDQEYQHNEAMRAAGDEQIHKPVKALQSGKHNLRQLVQNVQNQRDALEDSFAKAKGNRKEASSRYGW</sequence>
<dbReference type="OrthoDB" id="2555634at2759"/>
<dbReference type="Proteomes" id="UP000054481">
    <property type="component" value="Unassembled WGS sequence"/>
</dbReference>